<name>A0A4Z1GU59_9HELO</name>
<evidence type="ECO:0000313" key="2">
    <source>
        <dbReference type="EMBL" id="TGO39259.1"/>
    </source>
</evidence>
<evidence type="ECO:0000256" key="1">
    <source>
        <dbReference type="SAM" id="MobiDB-lite"/>
    </source>
</evidence>
<protein>
    <submittedName>
        <fullName evidence="2">Uncharacterized protein</fullName>
    </submittedName>
</protein>
<organism evidence="2 3">
    <name type="scientific">Botrytis hyacinthi</name>
    <dbReference type="NCBI Taxonomy" id="278943"/>
    <lineage>
        <taxon>Eukaryota</taxon>
        <taxon>Fungi</taxon>
        <taxon>Dikarya</taxon>
        <taxon>Ascomycota</taxon>
        <taxon>Pezizomycotina</taxon>
        <taxon>Leotiomycetes</taxon>
        <taxon>Helotiales</taxon>
        <taxon>Sclerotiniaceae</taxon>
        <taxon>Botrytis</taxon>
    </lineage>
</organism>
<evidence type="ECO:0000313" key="3">
    <source>
        <dbReference type="Proteomes" id="UP000297814"/>
    </source>
</evidence>
<gene>
    <name evidence="2" type="ORF">BHYA_0057g00260</name>
</gene>
<comment type="caution">
    <text evidence="2">The sequence shown here is derived from an EMBL/GenBank/DDBJ whole genome shotgun (WGS) entry which is preliminary data.</text>
</comment>
<feature type="compositionally biased region" description="Polar residues" evidence="1">
    <location>
        <begin position="42"/>
        <end position="51"/>
    </location>
</feature>
<reference evidence="2 3" key="1">
    <citation type="submission" date="2017-12" db="EMBL/GenBank/DDBJ databases">
        <title>Comparative genomics of Botrytis spp.</title>
        <authorList>
            <person name="Valero-Jimenez C.A."/>
            <person name="Tapia P."/>
            <person name="Veloso J."/>
            <person name="Silva-Moreno E."/>
            <person name="Staats M."/>
            <person name="Valdes J.H."/>
            <person name="Van Kan J.A.L."/>
        </authorList>
    </citation>
    <scope>NUCLEOTIDE SEQUENCE [LARGE SCALE GENOMIC DNA]</scope>
    <source>
        <strain evidence="2 3">Bh0001</strain>
    </source>
</reference>
<dbReference type="EMBL" id="PQXK01000057">
    <property type="protein sequence ID" value="TGO39259.1"/>
    <property type="molecule type" value="Genomic_DNA"/>
</dbReference>
<accession>A0A4Z1GU59</accession>
<dbReference type="AlphaFoldDB" id="A0A4Z1GU59"/>
<dbReference type="Proteomes" id="UP000297814">
    <property type="component" value="Unassembled WGS sequence"/>
</dbReference>
<keyword evidence="3" id="KW-1185">Reference proteome</keyword>
<sequence length="113" mass="12529">MIPLYMSKYLLASPPRRFVVPEIVVTTATPMAPLLRPYQPPDNGSTETTTLHPPKHFAEGVTEPTSQTHSTLRPQALTAITLTPPIRFLLPLSTPHPTFPLPRPRTIHYSPAT</sequence>
<proteinExistence type="predicted"/>
<feature type="region of interest" description="Disordered" evidence="1">
    <location>
        <begin position="33"/>
        <end position="71"/>
    </location>
</feature>